<name>A0A9D3W8E7_9ROSI</name>
<evidence type="ECO:0000313" key="2">
    <source>
        <dbReference type="EMBL" id="KAH1113665.1"/>
    </source>
</evidence>
<sequence>KVGGPKSSLIKRIQQILVFEEKWSLNYISRESNQVADALAKMTLTRSESLHMFEEPPLAIKRILKEDRTFDSMSRK</sequence>
<gene>
    <name evidence="2" type="ORF">J1N35_007043</name>
</gene>
<comment type="caution">
    <text evidence="2">The sequence shown here is derived from an EMBL/GenBank/DDBJ whole genome shotgun (WGS) entry which is preliminary data.</text>
</comment>
<organism evidence="2 3">
    <name type="scientific">Gossypium stocksii</name>
    <dbReference type="NCBI Taxonomy" id="47602"/>
    <lineage>
        <taxon>Eukaryota</taxon>
        <taxon>Viridiplantae</taxon>
        <taxon>Streptophyta</taxon>
        <taxon>Embryophyta</taxon>
        <taxon>Tracheophyta</taxon>
        <taxon>Spermatophyta</taxon>
        <taxon>Magnoliopsida</taxon>
        <taxon>eudicotyledons</taxon>
        <taxon>Gunneridae</taxon>
        <taxon>Pentapetalae</taxon>
        <taxon>rosids</taxon>
        <taxon>malvids</taxon>
        <taxon>Malvales</taxon>
        <taxon>Malvaceae</taxon>
        <taxon>Malvoideae</taxon>
        <taxon>Gossypium</taxon>
    </lineage>
</organism>
<dbReference type="GO" id="GO:0003676">
    <property type="term" value="F:nucleic acid binding"/>
    <property type="evidence" value="ECO:0007669"/>
    <property type="project" value="InterPro"/>
</dbReference>
<proteinExistence type="predicted"/>
<protein>
    <recommendedName>
        <fullName evidence="1">RNase H type-1 domain-containing protein</fullName>
    </recommendedName>
</protein>
<evidence type="ECO:0000313" key="3">
    <source>
        <dbReference type="Proteomes" id="UP000828251"/>
    </source>
</evidence>
<reference evidence="2 3" key="1">
    <citation type="journal article" date="2021" name="Plant Biotechnol. J.">
        <title>Multi-omics assisted identification of the key and species-specific regulatory components of drought-tolerant mechanisms in Gossypium stocksii.</title>
        <authorList>
            <person name="Yu D."/>
            <person name="Ke L."/>
            <person name="Zhang D."/>
            <person name="Wu Y."/>
            <person name="Sun Y."/>
            <person name="Mei J."/>
            <person name="Sun J."/>
            <person name="Sun Y."/>
        </authorList>
    </citation>
    <scope>NUCLEOTIDE SEQUENCE [LARGE SCALE GENOMIC DNA]</scope>
    <source>
        <strain evidence="3">cv. E1</strain>
        <tissue evidence="2">Leaf</tissue>
    </source>
</reference>
<dbReference type="OrthoDB" id="977397at2759"/>
<dbReference type="InterPro" id="IPR002156">
    <property type="entry name" value="RNaseH_domain"/>
</dbReference>
<dbReference type="GO" id="GO:0004523">
    <property type="term" value="F:RNA-DNA hybrid ribonuclease activity"/>
    <property type="evidence" value="ECO:0007669"/>
    <property type="project" value="InterPro"/>
</dbReference>
<keyword evidence="3" id="KW-1185">Reference proteome</keyword>
<accession>A0A9D3W8E7</accession>
<dbReference type="AlphaFoldDB" id="A0A9D3W8E7"/>
<dbReference type="EMBL" id="JAIQCV010000003">
    <property type="protein sequence ID" value="KAH1113665.1"/>
    <property type="molecule type" value="Genomic_DNA"/>
</dbReference>
<feature type="domain" description="RNase H type-1" evidence="1">
    <location>
        <begin position="8"/>
        <end position="42"/>
    </location>
</feature>
<dbReference type="Proteomes" id="UP000828251">
    <property type="component" value="Unassembled WGS sequence"/>
</dbReference>
<evidence type="ECO:0000259" key="1">
    <source>
        <dbReference type="Pfam" id="PF13456"/>
    </source>
</evidence>
<feature type="non-terminal residue" evidence="2">
    <location>
        <position position="1"/>
    </location>
</feature>
<dbReference type="Pfam" id="PF13456">
    <property type="entry name" value="RVT_3"/>
    <property type="match status" value="1"/>
</dbReference>